<evidence type="ECO:0000313" key="2">
    <source>
        <dbReference type="EnsemblPlants" id="TraesCS1A02G268200.1.cds1"/>
    </source>
</evidence>
<accession>A0A3B5Y2E8</accession>
<dbReference type="Gramene" id="TraesNOR1A03G00122900.1">
    <property type="protein sequence ID" value="TraesNOR1A03G00122900.1.CDS1"/>
    <property type="gene ID" value="TraesNOR1A03G00122900"/>
</dbReference>
<dbReference type="Proteomes" id="UP000019116">
    <property type="component" value="Chromosome 1A"/>
</dbReference>
<keyword evidence="3" id="KW-1185">Reference proteome</keyword>
<dbReference type="KEGG" id="taes:123148538"/>
<dbReference type="Gramene" id="TraesCS1A03G0681200.1">
    <property type="protein sequence ID" value="TraesCS1A03G0681200.1.CDS1"/>
    <property type="gene ID" value="TraesCS1A03G0681200"/>
</dbReference>
<dbReference type="EnsemblPlants" id="TraesCS1A02G268200.1">
    <property type="protein sequence ID" value="TraesCS1A02G268200.1.cds1"/>
    <property type="gene ID" value="TraesCS1A02G268200"/>
</dbReference>
<dbReference type="OrthoDB" id="657374at2759"/>
<sequence length="107" mass="11453">MASVKLAAALALVAVCAALAATPATAYPPPESCATQGSYFINCLRRGFGERCCAMVENPRCFCQVEREAEIRCVPGRSCPSRGGIAKVVKIAEMHLSCMRNLKCKRA</sequence>
<dbReference type="Gramene" id="TraesSYM1A03G00125130.1">
    <property type="protein sequence ID" value="TraesSYM1A03G00125130.1.CDS1"/>
    <property type="gene ID" value="TraesSYM1A03G00125130"/>
</dbReference>
<dbReference type="Gramene" id="TraesCAD_scaffold_049021_01G000200.1">
    <property type="protein sequence ID" value="TraesCAD_scaffold_049021_01G000200.1"/>
    <property type="gene ID" value="TraesCAD_scaffold_049021_01G000200"/>
</dbReference>
<dbReference type="OMA" id="ESCQTQI"/>
<dbReference type="Gramene" id="TraesJUL1A03G00121540.1">
    <property type="protein sequence ID" value="TraesJUL1A03G00121540.1.CDS1"/>
    <property type="gene ID" value="TraesJUL1A03G00121540"/>
</dbReference>
<dbReference type="Gramene" id="TraesCS1A02G268200.1">
    <property type="protein sequence ID" value="TraesCS1A02G268200.1.cds1"/>
    <property type="gene ID" value="TraesCS1A02G268200"/>
</dbReference>
<keyword evidence="1" id="KW-0732">Signal</keyword>
<dbReference type="PaxDb" id="4565-Traes_1AL_EBE83662A.1"/>
<dbReference type="Gramene" id="TraesLAC1A03G00124640.1">
    <property type="protein sequence ID" value="TraesLAC1A03G00124640.1.CDS1"/>
    <property type="gene ID" value="TraesLAC1A03G00124640"/>
</dbReference>
<organism evidence="2">
    <name type="scientific">Triticum aestivum</name>
    <name type="common">Wheat</name>
    <dbReference type="NCBI Taxonomy" id="4565"/>
    <lineage>
        <taxon>Eukaryota</taxon>
        <taxon>Viridiplantae</taxon>
        <taxon>Streptophyta</taxon>
        <taxon>Embryophyta</taxon>
        <taxon>Tracheophyta</taxon>
        <taxon>Spermatophyta</taxon>
        <taxon>Magnoliopsida</taxon>
        <taxon>Liliopsida</taxon>
        <taxon>Poales</taxon>
        <taxon>Poaceae</taxon>
        <taxon>BOP clade</taxon>
        <taxon>Pooideae</taxon>
        <taxon>Triticodae</taxon>
        <taxon>Triticeae</taxon>
        <taxon>Triticinae</taxon>
        <taxon>Triticum</taxon>
    </lineage>
</organism>
<dbReference type="AlphaFoldDB" id="A0A3B5Y2E8"/>
<dbReference type="Gramene" id="TraesJAG1A03G00121830.1">
    <property type="protein sequence ID" value="TraesJAG1A03G00121830.1.CDS1"/>
    <property type="gene ID" value="TraesJAG1A03G00121830"/>
</dbReference>
<name>A0A3B5Y2E8_WHEAT</name>
<dbReference type="Gramene" id="TraesROB_scaffold_058549_01G000100.1">
    <property type="protein sequence ID" value="TraesROB_scaffold_058549_01G000100.1"/>
    <property type="gene ID" value="TraesROB_scaffold_058549_01G000100"/>
</dbReference>
<proteinExistence type="predicted"/>
<dbReference type="Gramene" id="TraesLDM1A03G00122250.1">
    <property type="protein sequence ID" value="TraesLDM1A03G00122250.1.CDS1"/>
    <property type="gene ID" value="TraesLDM1A03G00122250"/>
</dbReference>
<reference evidence="2" key="1">
    <citation type="submission" date="2018-08" db="EMBL/GenBank/DDBJ databases">
        <authorList>
            <person name="Rossello M."/>
        </authorList>
    </citation>
    <scope>NUCLEOTIDE SEQUENCE [LARGE SCALE GENOMIC DNA]</scope>
    <source>
        <strain evidence="2">cv. Chinese Spring</strain>
    </source>
</reference>
<dbReference type="Gramene" id="TraesPARA_EIv1.0_0038300.1">
    <property type="protein sequence ID" value="TraesPARA_EIv1.0_0038300.1.CDS1"/>
    <property type="gene ID" value="TraesPARA_EIv1.0_0038300"/>
</dbReference>
<evidence type="ECO:0000256" key="1">
    <source>
        <dbReference type="SAM" id="SignalP"/>
    </source>
</evidence>
<protein>
    <recommendedName>
        <fullName evidence="4">Bifunctional inhibitor/plant lipid transfer protein/seed storage helical domain-containing protein</fullName>
    </recommendedName>
</protein>
<dbReference type="RefSeq" id="XP_044423937.1">
    <property type="nucleotide sequence ID" value="XM_044568002.1"/>
</dbReference>
<gene>
    <name evidence="2" type="primary">LOC123148538</name>
</gene>
<dbReference type="GeneID" id="123148538"/>
<reference evidence="2" key="2">
    <citation type="submission" date="2018-10" db="UniProtKB">
        <authorList>
            <consortium name="EnsemblPlants"/>
        </authorList>
    </citation>
    <scope>IDENTIFICATION</scope>
</reference>
<dbReference type="Gramene" id="TraesCLE_scaffold_068296_01G000100.1">
    <property type="protein sequence ID" value="TraesCLE_scaffold_068296_01G000100.1"/>
    <property type="gene ID" value="TraesCLE_scaffold_068296_01G000100"/>
</dbReference>
<evidence type="ECO:0008006" key="4">
    <source>
        <dbReference type="Google" id="ProtNLM"/>
    </source>
</evidence>
<dbReference type="Gramene" id="TraesWEE_scaffold_087625_01G000100.1">
    <property type="protein sequence ID" value="TraesWEE_scaffold_087625_01G000100.1"/>
    <property type="gene ID" value="TraesWEE_scaffold_087625_01G000100"/>
</dbReference>
<feature type="chain" id="PRO_5017345067" description="Bifunctional inhibitor/plant lipid transfer protein/seed storage helical domain-containing protein" evidence="1">
    <location>
        <begin position="27"/>
        <end position="107"/>
    </location>
</feature>
<dbReference type="Gramene" id="TraesMAC1A03G00123540.1">
    <property type="protein sequence ID" value="TraesMAC1A03G00123540.1.CDS1"/>
    <property type="gene ID" value="TraesMAC1A03G00123540"/>
</dbReference>
<feature type="signal peptide" evidence="1">
    <location>
        <begin position="1"/>
        <end position="26"/>
    </location>
</feature>
<dbReference type="Gramene" id="TraesARI1A03G00123880.1">
    <property type="protein sequence ID" value="TraesARI1A03G00123880.1.CDS1"/>
    <property type="gene ID" value="TraesARI1A03G00123880"/>
</dbReference>
<evidence type="ECO:0000313" key="3">
    <source>
        <dbReference type="Proteomes" id="UP000019116"/>
    </source>
</evidence>
<dbReference type="Gramene" id="TraesSTA1A03G00122440.1">
    <property type="protein sequence ID" value="TraesSTA1A03G00122440.1.CDS1"/>
    <property type="gene ID" value="TraesSTA1A03G00122440"/>
</dbReference>